<evidence type="ECO:0000259" key="15">
    <source>
        <dbReference type="PROSITE" id="PS50908"/>
    </source>
</evidence>
<name>A0A165ISD2_EXIGL</name>
<accession>A0A165ISD2</accession>
<keyword evidence="3" id="KW-0808">Transferase</keyword>
<feature type="domain" description="Protein kinase" evidence="14">
    <location>
        <begin position="561"/>
        <end position="943"/>
    </location>
</feature>
<keyword evidence="2" id="KW-0723">Serine/threonine-protein kinase</keyword>
<proteinExistence type="inferred from homology"/>
<evidence type="ECO:0000313" key="17">
    <source>
        <dbReference type="Proteomes" id="UP000077266"/>
    </source>
</evidence>
<evidence type="ECO:0000259" key="14">
    <source>
        <dbReference type="PROSITE" id="PS50011"/>
    </source>
</evidence>
<dbReference type="InterPro" id="IPR016135">
    <property type="entry name" value="UBQ-conjugating_enzyme/RWD"/>
</dbReference>
<dbReference type="InterPro" id="IPR016255">
    <property type="entry name" value="Gcn2"/>
</dbReference>
<dbReference type="SUPFAM" id="SSF54495">
    <property type="entry name" value="UBC-like"/>
    <property type="match status" value="1"/>
</dbReference>
<dbReference type="InterPro" id="IPR008271">
    <property type="entry name" value="Ser/Thr_kinase_AS"/>
</dbReference>
<dbReference type="PANTHER" id="PTHR11042">
    <property type="entry name" value="EUKARYOTIC TRANSLATION INITIATION FACTOR 2-ALPHA KINASE EIF2-ALPHA KINASE -RELATED"/>
    <property type="match status" value="1"/>
</dbReference>
<feature type="active site" description="Proton acceptor" evidence="10">
    <location>
        <position position="789"/>
    </location>
</feature>
<dbReference type="OrthoDB" id="341578at2759"/>
<dbReference type="Pfam" id="PF05773">
    <property type="entry name" value="RWD"/>
    <property type="match status" value="1"/>
</dbReference>
<dbReference type="GO" id="GO:0004694">
    <property type="term" value="F:eukaryotic translation initiation factor 2alpha kinase activity"/>
    <property type="evidence" value="ECO:0007669"/>
    <property type="project" value="InterPro"/>
</dbReference>
<dbReference type="Gene3D" id="3.30.200.20">
    <property type="entry name" value="Phosphorylase Kinase, domain 1"/>
    <property type="match status" value="1"/>
</dbReference>
<dbReference type="PROSITE" id="PS00107">
    <property type="entry name" value="PROTEIN_KINASE_ATP"/>
    <property type="match status" value="1"/>
</dbReference>
<feature type="compositionally biased region" description="Polar residues" evidence="13">
    <location>
        <begin position="524"/>
        <end position="544"/>
    </location>
</feature>
<feature type="binding site" evidence="11">
    <location>
        <position position="590"/>
    </location>
    <ligand>
        <name>ATP</name>
        <dbReference type="ChEBI" id="CHEBI:30616"/>
    </ligand>
</feature>
<dbReference type="SUPFAM" id="SSF56112">
    <property type="entry name" value="Protein kinase-like (PK-like)"/>
    <property type="match status" value="2"/>
</dbReference>
<keyword evidence="5 16" id="KW-0418">Kinase</keyword>
<evidence type="ECO:0000256" key="12">
    <source>
        <dbReference type="PROSITE-ProRule" id="PRU10141"/>
    </source>
</evidence>
<evidence type="ECO:0000313" key="16">
    <source>
        <dbReference type="EMBL" id="KZV93810.1"/>
    </source>
</evidence>
<reference evidence="16 17" key="1">
    <citation type="journal article" date="2016" name="Mol. Biol. Evol.">
        <title>Comparative Genomics of Early-Diverging Mushroom-Forming Fungi Provides Insights into the Origins of Lignocellulose Decay Capabilities.</title>
        <authorList>
            <person name="Nagy L.G."/>
            <person name="Riley R."/>
            <person name="Tritt A."/>
            <person name="Adam C."/>
            <person name="Daum C."/>
            <person name="Floudas D."/>
            <person name="Sun H."/>
            <person name="Yadav J.S."/>
            <person name="Pangilinan J."/>
            <person name="Larsson K.H."/>
            <person name="Matsuura K."/>
            <person name="Barry K."/>
            <person name="Labutti K."/>
            <person name="Kuo R."/>
            <person name="Ohm R.A."/>
            <person name="Bhattacharya S.S."/>
            <person name="Shirouzu T."/>
            <person name="Yoshinaga Y."/>
            <person name="Martin F.M."/>
            <person name="Grigoriev I.V."/>
            <person name="Hibbett D.S."/>
        </authorList>
    </citation>
    <scope>NUCLEOTIDE SEQUENCE [LARGE SCALE GENOMIC DNA]</scope>
    <source>
        <strain evidence="16 17">HHB12029</strain>
    </source>
</reference>
<dbReference type="PROSITE" id="PS00108">
    <property type="entry name" value="PROTEIN_KINASE_ST"/>
    <property type="match status" value="1"/>
</dbReference>
<evidence type="ECO:0000256" key="5">
    <source>
        <dbReference type="ARBA" id="ARBA00022777"/>
    </source>
</evidence>
<dbReference type="InterPro" id="IPR050339">
    <property type="entry name" value="CC_SR_Kinase"/>
</dbReference>
<dbReference type="SMART" id="SM00591">
    <property type="entry name" value="RWD"/>
    <property type="match status" value="1"/>
</dbReference>
<dbReference type="STRING" id="1314781.A0A165ISD2"/>
<dbReference type="FunFam" id="3.10.110.10:FF:000050">
    <property type="entry name" value="eIF-2-alpha kinase GCN2"/>
    <property type="match status" value="1"/>
</dbReference>
<dbReference type="SMART" id="SM00220">
    <property type="entry name" value="S_TKc"/>
    <property type="match status" value="1"/>
</dbReference>
<dbReference type="PROSITE" id="PS50908">
    <property type="entry name" value="RWD"/>
    <property type="match status" value="1"/>
</dbReference>
<dbReference type="SUPFAM" id="SSF52954">
    <property type="entry name" value="Class II aaRS ABD-related"/>
    <property type="match status" value="1"/>
</dbReference>
<feature type="region of interest" description="Disordered" evidence="13">
    <location>
        <begin position="524"/>
        <end position="546"/>
    </location>
</feature>
<dbReference type="Pfam" id="PF12745">
    <property type="entry name" value="HGTP_anticodon2"/>
    <property type="match status" value="1"/>
</dbReference>
<keyword evidence="6 11" id="KW-0067">ATP-binding</keyword>
<dbReference type="SUPFAM" id="SSF55681">
    <property type="entry name" value="Class II aaRS and biotin synthetases"/>
    <property type="match status" value="1"/>
</dbReference>
<evidence type="ECO:0000256" key="4">
    <source>
        <dbReference type="ARBA" id="ARBA00022741"/>
    </source>
</evidence>
<dbReference type="GO" id="GO:1990625">
    <property type="term" value="P:negative regulation of cytoplasmic translational initiation in response to stress"/>
    <property type="evidence" value="ECO:0007669"/>
    <property type="project" value="TreeGrafter"/>
</dbReference>
<comment type="similarity">
    <text evidence="7">Belongs to the protein kinase superfamily. Ser/Thr protein kinase family. GCN2 subfamily.</text>
</comment>
<dbReference type="Gene3D" id="1.10.510.10">
    <property type="entry name" value="Transferase(Phosphotransferase) domain 1"/>
    <property type="match status" value="2"/>
</dbReference>
<dbReference type="FunCoup" id="A0A165ISD2">
    <property type="interactions" value="717"/>
</dbReference>
<dbReference type="GO" id="GO:0005524">
    <property type="term" value="F:ATP binding"/>
    <property type="evidence" value="ECO:0007669"/>
    <property type="project" value="UniProtKB-UniRule"/>
</dbReference>
<dbReference type="Proteomes" id="UP000077266">
    <property type="component" value="Unassembled WGS sequence"/>
</dbReference>
<dbReference type="GO" id="GO:0005829">
    <property type="term" value="C:cytosol"/>
    <property type="evidence" value="ECO:0007669"/>
    <property type="project" value="TreeGrafter"/>
</dbReference>
<comment type="catalytic activity">
    <reaction evidence="9">
        <text>L-seryl-[protein] + ATP = O-phospho-L-seryl-[protein] + ADP + H(+)</text>
        <dbReference type="Rhea" id="RHEA:17989"/>
        <dbReference type="Rhea" id="RHEA-COMP:9863"/>
        <dbReference type="Rhea" id="RHEA-COMP:11604"/>
        <dbReference type="ChEBI" id="CHEBI:15378"/>
        <dbReference type="ChEBI" id="CHEBI:29999"/>
        <dbReference type="ChEBI" id="CHEBI:30616"/>
        <dbReference type="ChEBI" id="CHEBI:83421"/>
        <dbReference type="ChEBI" id="CHEBI:456216"/>
        <dbReference type="EC" id="2.7.11.1"/>
    </reaction>
</comment>
<evidence type="ECO:0000256" key="2">
    <source>
        <dbReference type="ARBA" id="ARBA00022527"/>
    </source>
</evidence>
<dbReference type="InterPro" id="IPR000719">
    <property type="entry name" value="Prot_kinase_dom"/>
</dbReference>
<evidence type="ECO:0000256" key="8">
    <source>
        <dbReference type="ARBA" id="ARBA00047899"/>
    </source>
</evidence>
<dbReference type="Pfam" id="PF00069">
    <property type="entry name" value="Pkinase"/>
    <property type="match status" value="3"/>
</dbReference>
<dbReference type="PROSITE" id="PS50011">
    <property type="entry name" value="PROTEIN_KINASE_DOM"/>
    <property type="match status" value="2"/>
</dbReference>
<evidence type="ECO:0000256" key="13">
    <source>
        <dbReference type="SAM" id="MobiDB-lite"/>
    </source>
</evidence>
<evidence type="ECO:0000256" key="3">
    <source>
        <dbReference type="ARBA" id="ARBA00022679"/>
    </source>
</evidence>
<feature type="compositionally biased region" description="Polar residues" evidence="13">
    <location>
        <begin position="672"/>
        <end position="688"/>
    </location>
</feature>
<dbReference type="InterPro" id="IPR006575">
    <property type="entry name" value="RWD_dom"/>
</dbReference>
<dbReference type="GO" id="GO:0000077">
    <property type="term" value="P:DNA damage checkpoint signaling"/>
    <property type="evidence" value="ECO:0007669"/>
    <property type="project" value="InterPro"/>
</dbReference>
<dbReference type="Gene3D" id="3.10.110.10">
    <property type="entry name" value="Ubiquitin Conjugating Enzyme"/>
    <property type="match status" value="1"/>
</dbReference>
<dbReference type="EMBL" id="KV425983">
    <property type="protein sequence ID" value="KZV93810.1"/>
    <property type="molecule type" value="Genomic_DNA"/>
</dbReference>
<comment type="catalytic activity">
    <reaction evidence="8">
        <text>L-threonyl-[protein] + ATP = O-phospho-L-threonyl-[protein] + ADP + H(+)</text>
        <dbReference type="Rhea" id="RHEA:46608"/>
        <dbReference type="Rhea" id="RHEA-COMP:11060"/>
        <dbReference type="Rhea" id="RHEA-COMP:11605"/>
        <dbReference type="ChEBI" id="CHEBI:15378"/>
        <dbReference type="ChEBI" id="CHEBI:30013"/>
        <dbReference type="ChEBI" id="CHEBI:30616"/>
        <dbReference type="ChEBI" id="CHEBI:61977"/>
        <dbReference type="ChEBI" id="CHEBI:456216"/>
        <dbReference type="EC" id="2.7.11.1"/>
    </reaction>
</comment>
<dbReference type="CDD" id="cd23823">
    <property type="entry name" value="RWD_GCN2"/>
    <property type="match status" value="1"/>
</dbReference>
<dbReference type="InterPro" id="IPR045864">
    <property type="entry name" value="aa-tRNA-synth_II/BPL/LPL"/>
</dbReference>
<evidence type="ECO:0000256" key="9">
    <source>
        <dbReference type="ARBA" id="ARBA00048679"/>
    </source>
</evidence>
<dbReference type="PIRSF" id="PIRSF000660">
    <property type="entry name" value="Ser/Thr_PK_GCN2"/>
    <property type="match status" value="1"/>
</dbReference>
<dbReference type="InterPro" id="IPR017441">
    <property type="entry name" value="Protein_kinase_ATP_BS"/>
</dbReference>
<feature type="binding site" evidence="11">
    <location>
        <begin position="567"/>
        <end position="575"/>
    </location>
    <ligand>
        <name>ATP</name>
        <dbReference type="ChEBI" id="CHEBI:30616"/>
    </ligand>
</feature>
<evidence type="ECO:0000256" key="1">
    <source>
        <dbReference type="ARBA" id="ARBA00012513"/>
    </source>
</evidence>
<evidence type="ECO:0000256" key="6">
    <source>
        <dbReference type="ARBA" id="ARBA00022840"/>
    </source>
</evidence>
<evidence type="ECO:0000256" key="10">
    <source>
        <dbReference type="PIRSR" id="PIRSR000660-1"/>
    </source>
</evidence>
<feature type="compositionally biased region" description="Acidic residues" evidence="13">
    <location>
        <begin position="631"/>
        <end position="641"/>
    </location>
</feature>
<evidence type="ECO:0000256" key="7">
    <source>
        <dbReference type="ARBA" id="ARBA00037982"/>
    </source>
</evidence>
<gene>
    <name evidence="16" type="ORF">EXIGLDRAFT_716670</name>
</gene>
<dbReference type="GO" id="GO:0005634">
    <property type="term" value="C:nucleus"/>
    <property type="evidence" value="ECO:0007669"/>
    <property type="project" value="TreeGrafter"/>
</dbReference>
<feature type="binding site" evidence="12">
    <location>
        <position position="591"/>
    </location>
    <ligand>
        <name>ATP</name>
        <dbReference type="ChEBI" id="CHEBI:30616"/>
    </ligand>
</feature>
<feature type="region of interest" description="Disordered" evidence="13">
    <location>
        <begin position="177"/>
        <end position="200"/>
    </location>
</feature>
<feature type="compositionally biased region" description="Acidic residues" evidence="13">
    <location>
        <begin position="695"/>
        <end position="717"/>
    </location>
</feature>
<feature type="domain" description="Protein kinase" evidence="14">
    <location>
        <begin position="217"/>
        <end position="507"/>
    </location>
</feature>
<protein>
    <recommendedName>
        <fullName evidence="1">non-specific serine/threonine protein kinase</fullName>
        <ecNumber evidence="1">2.7.11.1</ecNumber>
    </recommendedName>
</protein>
<sequence length="1576" mass="177822">MDTAPAKQQEEIESLQSIYAHDLTLIKPSNVWKGASALPELTIRLKHADPDLAQRVAITLHVRLPKTYPEKAVPAFTIQNAVGLSREQVAQLTERVKAEAQSYAGQEMVFTVASFCEDWIVQNNTAAKATPNISLATQMTNRTIEAERKRAQQAVEAAEQKQQEEARRAAEFQQQVELAQAEQQSREERARQQRRKRGNSISTDITAIDANELITFTGQEIEYGGVKFDSVRVCCRRKEYLWTAYFAEPAYYNHQLTVPPLELYTVSFDSQYYSTQQGRRKTREVQEDLKKLIALRNKHEGKLLLEILAVDLRHASAATPTKLYILAEQRPSMTLYDILQATGRLSAEKACDYLAKILSALNVLHAESMFHRGLSAKCIHVVQGSGIIKLSRSSYYTRLVDLHKSNAFSVSLADELRIPQSWIMREVAQNPLQYTRIRDLWNVGIVLLQMLFGLDVMERYPDYSAVVGHADFPQSLRTVAIAMFEPNKKSPWSCFRLLDELQGLTFAPSSSSLAPISIPTPRSMTSSRFHASSSPETEVGTSPHATFGRRTVIPSRYHAEFDELERLGSGGFGEVVKARNKLDGKIYAIKKIKLRSGDTDARIFREVTTLSRLNHRYIVRYYATWLEDIDGDGEADTDSATESEGTHSRERSNAGFSPDEFSFRRPGDELNMSFSNSRSRSKATSTSFPYVVFGNEEDGDGESPDDDEYEDDDDDDDDEIEMTSLSRRVPAVESRQPRQMLYISMEFVEKQTLKERIEEGLDEEEAWRMFHQILEALVHMSNLGIIHRDLKPTNVFIDAKGDAKLGDFGLATSSLADVAPSDMPSGTTADPEITKDVGTLLYVAPEMLSGRGKSRSQAKADMYSLGICFFEMNYKFSTRVERVHVIENLRKPQIVFPSDWPPTLERQKSIISLLLEHDPDKRPTAVELSQSNKLPPRIADEFFKETLSVMTRPDSTHYNQVVKALFAQPYNAVKASTYNAEKERLDLLALSSVAVEHIKNIFTKHGAVEMEPPLLGPYTDMYDENGRQEGPAKLLDVNGDLVMLPKDLVVPFARMAVRRDIKRIKRFCIGDAYMPTGIGHPDRFKVAAFDIITPDINEGHLAAAAEALSIADECLNAFPGLGDQYKIYISHSALTEAALAKVAEELRPPVVEILNQTKSSFPQKRANLLRLGLSRPVVDALEVWHEYVDVKAIENGWNPEPTDMRVSKAITELEQAVKFATTIGVRRQIIIRPIMTPTKLYNQGIHFEINRGPKRSDKFAAGGSFEHLFSRVQPGKTLPGVRAIGLQIAVNTIAVALEHFQRGEMLKLQRTRTSFGFWSPRRTDVYVISRQPGQLEERLEVVSMLWSHNISADVMYDSALDSSEADQDPVTAARREGILFCVILPPSKTPRRDFRVKNVLTDKEHEVSRHDLPVWLASEIANQRRIDLSTAGVSVASSDHAGSSAHIQRDPAAIGIEILMPFEDSRKQTKWNRHIYHTKVEKIDAEVRAAVTAGTHMVAIDVDSNLFNVLTMSNTWLFEDDAWRSVVAQFPQKHNNYAWSIREQLVSYTEGERQLSMVMLLCLKDFRVFMFRLTRT</sequence>
<dbReference type="InterPro" id="IPR036621">
    <property type="entry name" value="Anticodon-bd_dom_sf"/>
</dbReference>
<keyword evidence="4 11" id="KW-0547">Nucleotide-binding</keyword>
<dbReference type="InterPro" id="IPR024435">
    <property type="entry name" value="HisRS-related_dom"/>
</dbReference>
<dbReference type="InterPro" id="IPR011009">
    <property type="entry name" value="Kinase-like_dom_sf"/>
</dbReference>
<dbReference type="EC" id="2.7.11.1" evidence="1"/>
<dbReference type="Gene3D" id="3.40.50.800">
    <property type="entry name" value="Anticodon-binding domain"/>
    <property type="match status" value="1"/>
</dbReference>
<keyword evidence="17" id="KW-1185">Reference proteome</keyword>
<feature type="domain" description="RWD" evidence="15">
    <location>
        <begin position="10"/>
        <end position="123"/>
    </location>
</feature>
<evidence type="ECO:0000256" key="11">
    <source>
        <dbReference type="PIRSR" id="PIRSR000660-2"/>
    </source>
</evidence>
<feature type="region of interest" description="Disordered" evidence="13">
    <location>
        <begin position="631"/>
        <end position="717"/>
    </location>
</feature>
<dbReference type="InParanoid" id="A0A165ISD2"/>
<dbReference type="CDD" id="cd14046">
    <property type="entry name" value="STKc_EIF2AK4_GCN2_rpt2"/>
    <property type="match status" value="1"/>
</dbReference>
<dbReference type="Gene3D" id="3.30.930.10">
    <property type="entry name" value="Bira Bifunctional Protein, Domain 2"/>
    <property type="match status" value="1"/>
</dbReference>
<organism evidence="16 17">
    <name type="scientific">Exidia glandulosa HHB12029</name>
    <dbReference type="NCBI Taxonomy" id="1314781"/>
    <lineage>
        <taxon>Eukaryota</taxon>
        <taxon>Fungi</taxon>
        <taxon>Dikarya</taxon>
        <taxon>Basidiomycota</taxon>
        <taxon>Agaricomycotina</taxon>
        <taxon>Agaricomycetes</taxon>
        <taxon>Auriculariales</taxon>
        <taxon>Exidiaceae</taxon>
        <taxon>Exidia</taxon>
    </lineage>
</organism>
<dbReference type="GO" id="GO:0009893">
    <property type="term" value="P:positive regulation of metabolic process"/>
    <property type="evidence" value="ECO:0007669"/>
    <property type="project" value="UniProtKB-ARBA"/>
</dbReference>
<dbReference type="PANTHER" id="PTHR11042:SF136">
    <property type="entry name" value="EIF-2-ALPHA KINASE GCN2"/>
    <property type="match status" value="1"/>
</dbReference>